<evidence type="ECO:0000256" key="6">
    <source>
        <dbReference type="ARBA" id="ARBA00023034"/>
    </source>
</evidence>
<dbReference type="PANTHER" id="PTHR31658:SF0">
    <property type="entry name" value="CONSERVED OLIGOMERIC GOLGI COMPLEX SUBUNIT 1"/>
    <property type="match status" value="1"/>
</dbReference>
<dbReference type="PANTHER" id="PTHR31658">
    <property type="entry name" value="CONSERVED OLIGOMERIC GOLGI COMPLEX SUBUNIT 1"/>
    <property type="match status" value="1"/>
</dbReference>
<keyword evidence="6" id="KW-0333">Golgi apparatus</keyword>
<keyword evidence="8" id="KW-0175">Coiled coil</keyword>
<dbReference type="GO" id="GO:0017119">
    <property type="term" value="C:Golgi transport complex"/>
    <property type="evidence" value="ECO:0007669"/>
    <property type="project" value="InterPro"/>
</dbReference>
<evidence type="ECO:0000256" key="1">
    <source>
        <dbReference type="ARBA" id="ARBA00004395"/>
    </source>
</evidence>
<dbReference type="AlphaFoldDB" id="A0A6A4WUF2"/>
<keyword evidence="7" id="KW-0472">Membrane</keyword>
<evidence type="ECO:0000256" key="5">
    <source>
        <dbReference type="ARBA" id="ARBA00022927"/>
    </source>
</evidence>
<reference evidence="10 11" key="1">
    <citation type="submission" date="2019-07" db="EMBL/GenBank/DDBJ databases">
        <title>Draft genome assembly of a fouling barnacle, Amphibalanus amphitrite (Darwin, 1854): The first reference genome for Thecostraca.</title>
        <authorList>
            <person name="Kim W."/>
        </authorList>
    </citation>
    <scope>NUCLEOTIDE SEQUENCE [LARGE SCALE GENOMIC DNA]</scope>
    <source>
        <strain evidence="10">SNU_AA5</strain>
        <tissue evidence="10">Soma without cirri and trophi</tissue>
    </source>
</reference>
<keyword evidence="11" id="KW-1185">Reference proteome</keyword>
<dbReference type="Proteomes" id="UP000440578">
    <property type="component" value="Unassembled WGS sequence"/>
</dbReference>
<protein>
    <recommendedName>
        <fullName evidence="3">Conserved oligomeric Golgi complex subunit 1</fullName>
    </recommendedName>
</protein>
<keyword evidence="5" id="KW-0653">Protein transport</keyword>
<evidence type="ECO:0000256" key="2">
    <source>
        <dbReference type="ARBA" id="ARBA00006653"/>
    </source>
</evidence>
<evidence type="ECO:0000256" key="7">
    <source>
        <dbReference type="ARBA" id="ARBA00023136"/>
    </source>
</evidence>
<evidence type="ECO:0000256" key="8">
    <source>
        <dbReference type="SAM" id="Coils"/>
    </source>
</evidence>
<comment type="caution">
    <text evidence="10">The sequence shown here is derived from an EMBL/GenBank/DDBJ whole genome shotgun (WGS) entry which is preliminary data.</text>
</comment>
<feature type="region of interest" description="Disordered" evidence="9">
    <location>
        <begin position="1000"/>
        <end position="1034"/>
    </location>
</feature>
<evidence type="ECO:0000313" key="11">
    <source>
        <dbReference type="Proteomes" id="UP000440578"/>
    </source>
</evidence>
<evidence type="ECO:0000256" key="3">
    <source>
        <dbReference type="ARBA" id="ARBA00020978"/>
    </source>
</evidence>
<dbReference type="InterPro" id="IPR033370">
    <property type="entry name" value="COG1"/>
</dbReference>
<dbReference type="GO" id="GO:0015031">
    <property type="term" value="P:protein transport"/>
    <property type="evidence" value="ECO:0007669"/>
    <property type="project" value="UniProtKB-KW"/>
</dbReference>
<dbReference type="OrthoDB" id="46189at2759"/>
<sequence length="1046" mass="114930">MSSTMDIQALFEQCSVPEIQAKLEETRQNIEKEREELRIMVRQDRKRRLYDIGARVKLLMDMPETLWLRVERRETLTAALLHLLAQYIFTGLQVERLHGAEGQRVMKQFPVVVRQWTAIQRFRATILSSCHAAVRDATLQQLEVGRWTGGVGRGRTAVRDATLQQLEVGRWTGGVGRGRTAVRDATLQQLEVGRWTGGVGRGRTAVRDATLQQLEVGRWTGGVGRGRTAVRDATLQQLEVGRWTDGVGRGRTAVRDATLQQLEQLEVGRWTGGVGRGRTAVRDATLQQLEVGRWTGGVGRGRTAVRDATLQQLEVGRWTGGVGRGRTAVRDATLQQLEVGRWTGGVGRGRTAVRDATLQQLEVGRWTGGVGRGRTAVRDATLQQLELVGSCLVAAALLEGSSARAACSHLLRERREAVLAAVRADSAEDSVQRQVARAARLLLHTLQLVMALFVGHNPLNDCPEGQFVTRLRDVIANQKPFELVDDRGSVAMRHLSADIKGYRPSVAAAESSLPADQVQTMVSEWLQQLAEQLRPRVAQLLEGVPSVKGLASVRDGVYSVLSEDPHRQHWGDICRTLTGAELSIWELFPREAILVRAEQHIKAGLSSAFSAVTESLAQTVKAGDRLKSAVDIVDYRWSDVNEAPSVSGWMNYRHRNQQSLPGLVLRARGHCGPVQELCAALDSRLDALLTDVRHYTERPESARPAPGEAAAPSAAPPPFDPWRDSGRLAETLREQTRAQLDGLLTELERLAESPEQQSAAVLLARVPRGVTDLCPHLPLCLDATARGKQPSGAGRALWEELAQQLLRVRPALMRRWCEARAAQLDQELSDALKTATDAQLSDFALWAAVTITEEADSGEQVESCSVRRLVDVYWRHLAASDVTPPSQHHALQALVDVHFLKTLASARDQELTKKIGSTCEAIEEHIDPFDLNVCWPHAVKYLRQYTQQSQSVLGALSVDRGPARPAGPAPAASGQPEPHSLLALADRPVRFSLLAVPDSAPLERPPRPLPSCPARLDKMASQQSPKKADAIKPSPSFLANFSGSWF</sequence>
<feature type="compositionally biased region" description="Low complexity" evidence="9">
    <location>
        <begin position="963"/>
        <end position="972"/>
    </location>
</feature>
<dbReference type="GO" id="GO:0000139">
    <property type="term" value="C:Golgi membrane"/>
    <property type="evidence" value="ECO:0007669"/>
    <property type="project" value="UniProtKB-SubCell"/>
</dbReference>
<keyword evidence="4" id="KW-0813">Transport</keyword>
<accession>A0A6A4WUF2</accession>
<evidence type="ECO:0000256" key="4">
    <source>
        <dbReference type="ARBA" id="ARBA00022448"/>
    </source>
</evidence>
<name>A0A6A4WUF2_AMPAM</name>
<organism evidence="10 11">
    <name type="scientific">Amphibalanus amphitrite</name>
    <name type="common">Striped barnacle</name>
    <name type="synonym">Balanus amphitrite</name>
    <dbReference type="NCBI Taxonomy" id="1232801"/>
    <lineage>
        <taxon>Eukaryota</taxon>
        <taxon>Metazoa</taxon>
        <taxon>Ecdysozoa</taxon>
        <taxon>Arthropoda</taxon>
        <taxon>Crustacea</taxon>
        <taxon>Multicrustacea</taxon>
        <taxon>Cirripedia</taxon>
        <taxon>Thoracica</taxon>
        <taxon>Thoracicalcarea</taxon>
        <taxon>Balanomorpha</taxon>
        <taxon>Balanoidea</taxon>
        <taxon>Balanidae</taxon>
        <taxon>Amphibalaninae</taxon>
        <taxon>Amphibalanus</taxon>
    </lineage>
</organism>
<feature type="coiled-coil region" evidence="8">
    <location>
        <begin position="16"/>
        <end position="47"/>
    </location>
</feature>
<feature type="region of interest" description="Disordered" evidence="9">
    <location>
        <begin position="697"/>
        <end position="725"/>
    </location>
</feature>
<proteinExistence type="inferred from homology"/>
<dbReference type="GO" id="GO:0006891">
    <property type="term" value="P:intra-Golgi vesicle-mediated transport"/>
    <property type="evidence" value="ECO:0007669"/>
    <property type="project" value="InterPro"/>
</dbReference>
<comment type="similarity">
    <text evidence="2">Belongs to the COG1 family.</text>
</comment>
<feature type="region of interest" description="Disordered" evidence="9">
    <location>
        <begin position="958"/>
        <end position="978"/>
    </location>
</feature>
<comment type="subcellular location">
    <subcellularLocation>
        <location evidence="1">Golgi apparatus membrane</location>
        <topology evidence="1">Peripheral membrane protein</topology>
    </subcellularLocation>
</comment>
<feature type="compositionally biased region" description="Low complexity" evidence="9">
    <location>
        <begin position="702"/>
        <end position="713"/>
    </location>
</feature>
<dbReference type="EMBL" id="VIIS01000728">
    <property type="protein sequence ID" value="KAF0305711.1"/>
    <property type="molecule type" value="Genomic_DNA"/>
</dbReference>
<gene>
    <name evidence="10" type="primary">COG1_3</name>
    <name evidence="10" type="ORF">FJT64_022699</name>
</gene>
<evidence type="ECO:0000256" key="9">
    <source>
        <dbReference type="SAM" id="MobiDB-lite"/>
    </source>
</evidence>
<evidence type="ECO:0000313" key="10">
    <source>
        <dbReference type="EMBL" id="KAF0305711.1"/>
    </source>
</evidence>